<comment type="subcellular location">
    <subcellularLocation>
        <location evidence="1">Cell membrane</location>
        <topology evidence="1">Single-pass membrane protein</topology>
    </subcellularLocation>
    <subcellularLocation>
        <location evidence="7">Cell membrane</location>
        <topology evidence="7">Single-pass type II membrane protein</topology>
    </subcellularLocation>
</comment>
<dbReference type="EMBL" id="CP002364">
    <property type="protein sequence ID" value="ADW19251.1"/>
    <property type="molecule type" value="Genomic_DNA"/>
</dbReference>
<keyword evidence="7" id="KW-0813">Transport</keyword>
<dbReference type="RefSeq" id="WP_015725776.1">
    <property type="nucleotide sequence ID" value="NC_014972.1"/>
</dbReference>
<dbReference type="AlphaFoldDB" id="A0A7U3YPN0"/>
<evidence type="ECO:0000256" key="6">
    <source>
        <dbReference type="ARBA" id="ARBA00023136"/>
    </source>
</evidence>
<organism evidence="9 10">
    <name type="scientific">Desulfobulbus propionicus (strain ATCC 33891 / DSM 2032 / VKM B-1956 / 1pr3)</name>
    <dbReference type="NCBI Taxonomy" id="577650"/>
    <lineage>
        <taxon>Bacteria</taxon>
        <taxon>Pseudomonadati</taxon>
        <taxon>Thermodesulfobacteriota</taxon>
        <taxon>Desulfobulbia</taxon>
        <taxon>Desulfobulbales</taxon>
        <taxon>Desulfobulbaceae</taxon>
        <taxon>Desulfobulbus</taxon>
    </lineage>
</organism>
<dbReference type="KEGG" id="dpr:Despr_3119"/>
<evidence type="ECO:0000256" key="2">
    <source>
        <dbReference type="ARBA" id="ARBA00005811"/>
    </source>
</evidence>
<evidence type="ECO:0000256" key="1">
    <source>
        <dbReference type="ARBA" id="ARBA00004162"/>
    </source>
</evidence>
<dbReference type="Pfam" id="PF02472">
    <property type="entry name" value="ExbD"/>
    <property type="match status" value="1"/>
</dbReference>
<keyword evidence="7" id="KW-0653">Protein transport</keyword>
<comment type="similarity">
    <text evidence="2 7">Belongs to the ExbD/TolR family.</text>
</comment>
<keyword evidence="5 8" id="KW-1133">Transmembrane helix</keyword>
<evidence type="ECO:0000313" key="9">
    <source>
        <dbReference type="EMBL" id="ADW19251.1"/>
    </source>
</evidence>
<accession>A0A7U3YPN0</accession>
<dbReference type="GO" id="GO:0005886">
    <property type="term" value="C:plasma membrane"/>
    <property type="evidence" value="ECO:0007669"/>
    <property type="project" value="UniProtKB-SubCell"/>
</dbReference>
<reference evidence="9 10" key="1">
    <citation type="journal article" date="2011" name="Stand. Genomic Sci.">
        <title>Complete genome sequence of Desulfobulbus propionicus type strain (1pr3).</title>
        <authorList>
            <person name="Pagani I."/>
            <person name="Lapidus A."/>
            <person name="Nolan M."/>
            <person name="Lucas S."/>
            <person name="Hammon N."/>
            <person name="Deshpande S."/>
            <person name="Cheng J.F."/>
            <person name="Chertkov O."/>
            <person name="Davenport K."/>
            <person name="Tapia R."/>
            <person name="Han C."/>
            <person name="Goodwin L."/>
            <person name="Pitluck S."/>
            <person name="Liolios K."/>
            <person name="Mavromatis K."/>
            <person name="Ivanova N."/>
            <person name="Mikhailova N."/>
            <person name="Pati A."/>
            <person name="Chen A."/>
            <person name="Palaniappan K."/>
            <person name="Land M."/>
            <person name="Hauser L."/>
            <person name="Chang Y.J."/>
            <person name="Jeffries C.D."/>
            <person name="Detter J.C."/>
            <person name="Brambilla E."/>
            <person name="Kannan K.P."/>
            <person name="Djao O.D."/>
            <person name="Rohde M."/>
            <person name="Pukall R."/>
            <person name="Spring S."/>
            <person name="Goker M."/>
            <person name="Sikorski J."/>
            <person name="Woyke T."/>
            <person name="Bristow J."/>
            <person name="Eisen J.A."/>
            <person name="Markowitz V."/>
            <person name="Hugenholtz P."/>
            <person name="Kyrpides N.C."/>
            <person name="Klenk H.P."/>
        </authorList>
    </citation>
    <scope>NUCLEOTIDE SEQUENCE [LARGE SCALE GENOMIC DNA]</scope>
    <source>
        <strain evidence="10">ATCC 33891 / DSM 2032 / 1pr3</strain>
    </source>
</reference>
<proteinExistence type="inferred from homology"/>
<dbReference type="InterPro" id="IPR003400">
    <property type="entry name" value="ExbD"/>
</dbReference>
<gene>
    <name evidence="9" type="ordered locus">Despr_3119</name>
</gene>
<evidence type="ECO:0000256" key="7">
    <source>
        <dbReference type="RuleBase" id="RU003879"/>
    </source>
</evidence>
<evidence type="ECO:0000313" key="10">
    <source>
        <dbReference type="Proteomes" id="UP000006365"/>
    </source>
</evidence>
<evidence type="ECO:0000256" key="8">
    <source>
        <dbReference type="SAM" id="Phobius"/>
    </source>
</evidence>
<dbReference type="Proteomes" id="UP000006365">
    <property type="component" value="Chromosome"/>
</dbReference>
<evidence type="ECO:0000256" key="5">
    <source>
        <dbReference type="ARBA" id="ARBA00022989"/>
    </source>
</evidence>
<protein>
    <submittedName>
        <fullName evidence="9">Biopolymer transport protein ExbD/TolR</fullName>
    </submittedName>
</protein>
<keyword evidence="4 7" id="KW-0812">Transmembrane</keyword>
<feature type="transmembrane region" description="Helical" evidence="8">
    <location>
        <begin position="12"/>
        <end position="33"/>
    </location>
</feature>
<dbReference type="PANTHER" id="PTHR30558">
    <property type="entry name" value="EXBD MEMBRANE COMPONENT OF PMF-DRIVEN MACROMOLECULE IMPORT SYSTEM"/>
    <property type="match status" value="1"/>
</dbReference>
<evidence type="ECO:0000256" key="3">
    <source>
        <dbReference type="ARBA" id="ARBA00022475"/>
    </source>
</evidence>
<dbReference type="GO" id="GO:0015031">
    <property type="term" value="P:protein transport"/>
    <property type="evidence" value="ECO:0007669"/>
    <property type="project" value="UniProtKB-KW"/>
</dbReference>
<keyword evidence="10" id="KW-1185">Reference proteome</keyword>
<keyword evidence="3" id="KW-1003">Cell membrane</keyword>
<name>A0A7U3YPN0_DESPD</name>
<dbReference type="GO" id="GO:0022857">
    <property type="term" value="F:transmembrane transporter activity"/>
    <property type="evidence" value="ECO:0007669"/>
    <property type="project" value="InterPro"/>
</dbReference>
<dbReference type="PANTHER" id="PTHR30558:SF7">
    <property type="entry name" value="TOL-PAL SYSTEM PROTEIN TOLR"/>
    <property type="match status" value="1"/>
</dbReference>
<evidence type="ECO:0000256" key="4">
    <source>
        <dbReference type="ARBA" id="ARBA00022692"/>
    </source>
</evidence>
<sequence length="127" mass="14136">MDEKEFDYLNVIPLVDVMLVLLTIVLTTSTFIATGGIKVELPKAEASEELAAIHPRTLVVNKEGKLWVDSMEIPLEGLEATLADADRLTPIILRADKDIPLQLFVDVYEALKRLGFTTLSLQTEQQL</sequence>
<dbReference type="Gene3D" id="3.30.420.270">
    <property type="match status" value="1"/>
</dbReference>
<keyword evidence="6 8" id="KW-0472">Membrane</keyword>